<dbReference type="SUPFAM" id="SSF50475">
    <property type="entry name" value="FMN-binding split barrel"/>
    <property type="match status" value="1"/>
</dbReference>
<dbReference type="InterPro" id="IPR012349">
    <property type="entry name" value="Split_barrel_FMN-bd"/>
</dbReference>
<dbReference type="EMBL" id="JABAFA010000039">
    <property type="protein sequence ID" value="NMD99594.1"/>
    <property type="molecule type" value="Genomic_DNA"/>
</dbReference>
<dbReference type="InterPro" id="IPR024747">
    <property type="entry name" value="Pyridox_Oxase-rel"/>
</dbReference>
<proteinExistence type="predicted"/>
<evidence type="ECO:0000313" key="2">
    <source>
        <dbReference type="Proteomes" id="UP000543804"/>
    </source>
</evidence>
<evidence type="ECO:0000313" key="1">
    <source>
        <dbReference type="EMBL" id="NMD99594.1"/>
    </source>
</evidence>
<keyword evidence="2" id="KW-1185">Reference proteome</keyword>
<dbReference type="AlphaFoldDB" id="A0A848BBY5"/>
<dbReference type="RefSeq" id="WP_170077874.1">
    <property type="nucleotide sequence ID" value="NZ_JABAFA010000039.1"/>
</dbReference>
<organism evidence="1 2">
    <name type="scientific">Selenomonas bovis</name>
    <dbReference type="NCBI Taxonomy" id="416586"/>
    <lineage>
        <taxon>Bacteria</taxon>
        <taxon>Bacillati</taxon>
        <taxon>Bacillota</taxon>
        <taxon>Negativicutes</taxon>
        <taxon>Selenomonadales</taxon>
        <taxon>Selenomonadaceae</taxon>
        <taxon>Selenomonas</taxon>
    </lineage>
</organism>
<dbReference type="PANTHER" id="PTHR34071">
    <property type="entry name" value="5-NITROIMIDAZOLE ANTIBIOTICS RESISTANCE PROTEIN, NIMA-FAMILY-RELATED PROTEIN-RELATED"/>
    <property type="match status" value="1"/>
</dbReference>
<dbReference type="Gene3D" id="2.30.110.10">
    <property type="entry name" value="Electron Transport, Fmn-binding Protein, Chain A"/>
    <property type="match status" value="1"/>
</dbReference>
<name>A0A848BBY5_9FIRM</name>
<reference evidence="1 2" key="1">
    <citation type="submission" date="2020-04" db="EMBL/GenBank/DDBJ databases">
        <authorList>
            <person name="Hitch T.C.A."/>
            <person name="Wylensek D."/>
            <person name="Clavel T."/>
        </authorList>
    </citation>
    <scope>NUCLEOTIDE SEQUENCE [LARGE SCALE GENOMIC DNA]</scope>
    <source>
        <strain evidence="1 2">PG-130-P53-12</strain>
    </source>
</reference>
<gene>
    <name evidence="1" type="ORF">HF878_08985</name>
</gene>
<sequence length="158" mass="18107">MRRNDREIKDRAEILAVMRRCAVCHLALNDADGYPYVLPLNYGIEEKDGQVVLYFHSALAGKKLDLLARDSRAAFAMDTKHELQYFEEKGYCTYAYESVLGRGRLRLLAEEEKAAALDALMEHYHPGEHAWYNPAAIPRTTVYALEVEEMTGKRKLPK</sequence>
<dbReference type="PANTHER" id="PTHR34071:SF2">
    <property type="entry name" value="FLAVIN-NUCLEOTIDE-BINDING PROTEIN"/>
    <property type="match status" value="1"/>
</dbReference>
<accession>A0A848BBY5</accession>
<protein>
    <submittedName>
        <fullName evidence="1">Pyridoxamine 5'-phosphate oxidase family protein</fullName>
    </submittedName>
</protein>
<dbReference type="Proteomes" id="UP000543804">
    <property type="component" value="Unassembled WGS sequence"/>
</dbReference>
<comment type="caution">
    <text evidence="1">The sequence shown here is derived from an EMBL/GenBank/DDBJ whole genome shotgun (WGS) entry which is preliminary data.</text>
</comment>
<dbReference type="Pfam" id="PF12900">
    <property type="entry name" value="Pyridox_ox_2"/>
    <property type="match status" value="1"/>
</dbReference>